<dbReference type="PROSITE" id="PS50088">
    <property type="entry name" value="ANK_REPEAT"/>
    <property type="match status" value="4"/>
</dbReference>
<evidence type="ECO:0000313" key="10">
    <source>
        <dbReference type="Proteomes" id="UP000515151"/>
    </source>
</evidence>
<evidence type="ECO:0000256" key="6">
    <source>
        <dbReference type="ARBA" id="ARBA00023136"/>
    </source>
</evidence>
<dbReference type="Pfam" id="PF00023">
    <property type="entry name" value="Ank"/>
    <property type="match status" value="1"/>
</dbReference>
<organism evidence="10 11">
    <name type="scientific">Punica granatum</name>
    <name type="common">Pomegranate</name>
    <dbReference type="NCBI Taxonomy" id="22663"/>
    <lineage>
        <taxon>Eukaryota</taxon>
        <taxon>Viridiplantae</taxon>
        <taxon>Streptophyta</taxon>
        <taxon>Embryophyta</taxon>
        <taxon>Tracheophyta</taxon>
        <taxon>Spermatophyta</taxon>
        <taxon>Magnoliopsida</taxon>
        <taxon>eudicotyledons</taxon>
        <taxon>Gunneridae</taxon>
        <taxon>Pentapetalae</taxon>
        <taxon>rosids</taxon>
        <taxon>malvids</taxon>
        <taxon>Myrtales</taxon>
        <taxon>Lythraceae</taxon>
        <taxon>Punica</taxon>
    </lineage>
</organism>
<feature type="repeat" description="ANK" evidence="7">
    <location>
        <begin position="125"/>
        <end position="147"/>
    </location>
</feature>
<reference evidence="11" key="2">
    <citation type="submission" date="2025-08" db="UniProtKB">
        <authorList>
            <consortium name="RefSeq"/>
        </authorList>
    </citation>
    <scope>IDENTIFICATION</scope>
    <source>
        <tissue evidence="11">Leaf</tissue>
    </source>
</reference>
<keyword evidence="3" id="KW-0677">Repeat</keyword>
<sequence>MDIEMGDNIGSCSKIESEGNRVLGSLYEAAILGSVATLETLLGTDPLVLDRLSLASYPETPLHVAALRGHLEFTKAILKRRANLAAELDAQGCTALHMAAANGHAEVLKVLLGAYPDARLVRDREGRTPLHLAAMRGRVEAIRELFSFFEADSDDALRLTLRGDSALHLSVKYNQLDALKVMVQSSSDNELVKLRDAHGNTILHLAVMLKQEEAVKFLLSVPKVRELAKSLNSNSLSAIDIVQQSPRDLAAIEIEDALINAGVRPRTRLALDEHNKKDIKPAANALVGFLGYFHQLEQSVSDWIEYNRGALMTVATLISGITFQSAITPPGGVLDEREDDFERCINLDTKTGAKCFGGSAILAHYNPENYLTFIIYDTKSFVGSLAVLFLLISGFPPKNRLCLWLLTLAVCITVTFLGFTFIAALRLVLPDETKKKLDIMIDGSLKSWVGMVAVISIVNAIIGIALAIKWLRNRYCSS</sequence>
<keyword evidence="5 7" id="KW-0040">ANK repeat</keyword>
<feature type="domain" description="PGG" evidence="9">
    <location>
        <begin position="302"/>
        <end position="426"/>
    </location>
</feature>
<evidence type="ECO:0000256" key="1">
    <source>
        <dbReference type="ARBA" id="ARBA00004141"/>
    </source>
</evidence>
<dbReference type="AlphaFoldDB" id="A0A6P8EKJ8"/>
<dbReference type="InterPro" id="IPR036770">
    <property type="entry name" value="Ankyrin_rpt-contain_sf"/>
</dbReference>
<dbReference type="InterPro" id="IPR026961">
    <property type="entry name" value="PGG_dom"/>
</dbReference>
<comment type="subcellular location">
    <subcellularLocation>
        <location evidence="1">Membrane</location>
        <topology evidence="1">Multi-pass membrane protein</topology>
    </subcellularLocation>
</comment>
<evidence type="ECO:0000256" key="7">
    <source>
        <dbReference type="PROSITE-ProRule" id="PRU00023"/>
    </source>
</evidence>
<feature type="transmembrane region" description="Helical" evidence="8">
    <location>
        <begin position="403"/>
        <end position="428"/>
    </location>
</feature>
<evidence type="ECO:0000313" key="11">
    <source>
        <dbReference type="RefSeq" id="XP_031406268.1"/>
    </source>
</evidence>
<dbReference type="RefSeq" id="XP_031406268.1">
    <property type="nucleotide sequence ID" value="XM_031550408.1"/>
</dbReference>
<dbReference type="PANTHER" id="PTHR24186">
    <property type="entry name" value="PROTEIN PHOSPHATASE 1 REGULATORY SUBUNIT"/>
    <property type="match status" value="1"/>
</dbReference>
<evidence type="ECO:0000256" key="3">
    <source>
        <dbReference type="ARBA" id="ARBA00022737"/>
    </source>
</evidence>
<evidence type="ECO:0000256" key="2">
    <source>
        <dbReference type="ARBA" id="ARBA00022692"/>
    </source>
</evidence>
<dbReference type="Pfam" id="PF13962">
    <property type="entry name" value="PGG"/>
    <property type="match status" value="1"/>
</dbReference>
<keyword evidence="10" id="KW-1185">Reference proteome</keyword>
<evidence type="ECO:0000256" key="8">
    <source>
        <dbReference type="SAM" id="Phobius"/>
    </source>
</evidence>
<gene>
    <name evidence="11" type="primary">LOC116214909</name>
</gene>
<dbReference type="SUPFAM" id="SSF48403">
    <property type="entry name" value="Ankyrin repeat"/>
    <property type="match status" value="1"/>
</dbReference>
<evidence type="ECO:0000259" key="9">
    <source>
        <dbReference type="Pfam" id="PF13962"/>
    </source>
</evidence>
<dbReference type="Pfam" id="PF12796">
    <property type="entry name" value="Ank_2"/>
    <property type="match status" value="2"/>
</dbReference>
<dbReference type="Gene3D" id="1.25.40.20">
    <property type="entry name" value="Ankyrin repeat-containing domain"/>
    <property type="match status" value="2"/>
</dbReference>
<dbReference type="GeneID" id="116214909"/>
<feature type="transmembrane region" description="Helical" evidence="8">
    <location>
        <begin position="448"/>
        <end position="468"/>
    </location>
</feature>
<keyword evidence="2 8" id="KW-0812">Transmembrane</keyword>
<dbReference type="InterPro" id="IPR002110">
    <property type="entry name" value="Ankyrin_rpt"/>
</dbReference>
<dbReference type="PANTHER" id="PTHR24186:SF37">
    <property type="entry name" value="PGG DOMAIN-CONTAINING PROTEIN"/>
    <property type="match status" value="1"/>
</dbReference>
<proteinExistence type="predicted"/>
<accession>A0A6P8EKJ8</accession>
<feature type="transmembrane region" description="Helical" evidence="8">
    <location>
        <begin position="370"/>
        <end position="391"/>
    </location>
</feature>
<dbReference type="SMART" id="SM00248">
    <property type="entry name" value="ANK"/>
    <property type="match status" value="5"/>
</dbReference>
<dbReference type="OrthoDB" id="1585477at2759"/>
<name>A0A6P8EKJ8_PUNGR</name>
<keyword evidence="6 8" id="KW-0472">Membrane</keyword>
<dbReference type="Proteomes" id="UP000515151">
    <property type="component" value="Chromosome 7"/>
</dbReference>
<reference evidence="10" key="1">
    <citation type="journal article" date="2020" name="Plant Biotechnol. J.">
        <title>The pomegranate (Punica granatum L.) draft genome dissects genetic divergence between soft- and hard-seeded cultivars.</title>
        <authorList>
            <person name="Luo X."/>
            <person name="Li H."/>
            <person name="Wu Z."/>
            <person name="Yao W."/>
            <person name="Zhao P."/>
            <person name="Cao D."/>
            <person name="Yu H."/>
            <person name="Li K."/>
            <person name="Poudel K."/>
            <person name="Zhao D."/>
            <person name="Zhang F."/>
            <person name="Xia X."/>
            <person name="Chen L."/>
            <person name="Wang Q."/>
            <person name="Jing D."/>
            <person name="Cao S."/>
        </authorList>
    </citation>
    <scope>NUCLEOTIDE SEQUENCE [LARGE SCALE GENOMIC DNA]</scope>
    <source>
        <strain evidence="10">cv. Tunisia</strain>
    </source>
</reference>
<feature type="repeat" description="ANK" evidence="7">
    <location>
        <begin position="198"/>
        <end position="220"/>
    </location>
</feature>
<evidence type="ECO:0000256" key="5">
    <source>
        <dbReference type="ARBA" id="ARBA00023043"/>
    </source>
</evidence>
<feature type="repeat" description="ANK" evidence="7">
    <location>
        <begin position="57"/>
        <end position="89"/>
    </location>
</feature>
<feature type="repeat" description="ANK" evidence="7">
    <location>
        <begin position="91"/>
        <end position="123"/>
    </location>
</feature>
<evidence type="ECO:0000256" key="4">
    <source>
        <dbReference type="ARBA" id="ARBA00022989"/>
    </source>
</evidence>
<dbReference type="GO" id="GO:0005886">
    <property type="term" value="C:plasma membrane"/>
    <property type="evidence" value="ECO:0007669"/>
    <property type="project" value="TreeGrafter"/>
</dbReference>
<keyword evidence="4 8" id="KW-1133">Transmembrane helix</keyword>
<protein>
    <submittedName>
        <fullName evidence="11">Ankyrin repeat-containing protein BDA1-like</fullName>
    </submittedName>
</protein>
<dbReference type="PROSITE" id="PS50297">
    <property type="entry name" value="ANK_REP_REGION"/>
    <property type="match status" value="4"/>
</dbReference>